<dbReference type="PANTHER" id="PTHR45866">
    <property type="entry name" value="DNA GYRASE/TOPOISOMERASE SUBUNIT B"/>
    <property type="match status" value="1"/>
</dbReference>
<sequence length="654" mass="72222">MANTTAYTDDSIQVLEGLEAVRKRPGMYIGSTDVRGLHHLVDEIVDNAIDEALNGFGNDIVVTLFADDSVSVADKGRGMPTGMHKMGKPTTEVIFTVLHAGGKFGDGGGYKTSGGLHGVGASVVNALSEWLTVTIKRDGKVYQQRFENGGHPVTTLQEVGTGRGTGTTIHFKPDPTMFTTARFNSETMQERLREAAFLLKGLRITFDNRRDGVKETFHYDTGIEAFVAYLNEDKDTLHPIASFEGAHNDIEVEVAFQFNDGYTENILSFVNNVRTKDGGTHESGFKTAVTRVFNDYARKTSLLKEKDKNLDGADIREGFTGIVSVRIPENKLQFEGQTKGKLGTGEARSAVDTVVSEQLSYFLEENPTVSEMLIKKAIKAREAREAARKAREDARGGKKGRRKETILSGKLTPASSKNSKRNELYLVEGDSAGGSAKQGRDRTFQAVLPLRGKVINTEKAKLADIFKNEEINTIIYAIGAGVGADFNVDDANYDKIVIMTDADTDGAHIQVLLLTFFYRYMRPLIEAGKVFIALPPLYKISKGTGRKEVVEYAWDENGLKAAIKKVGKGYMIQRYKGLGEMNADQLWETTMNPETRTLIRVKIDDVARAERRVSVLMGDKVEPRRHWIESNVAFGLNEETNILENENISMTEGA</sequence>
<evidence type="ECO:0000256" key="3">
    <source>
        <dbReference type="ARBA" id="ARBA00022723"/>
    </source>
</evidence>
<dbReference type="InterPro" id="IPR013759">
    <property type="entry name" value="Topo_IIA_B_C"/>
</dbReference>
<dbReference type="RefSeq" id="WP_376844742.1">
    <property type="nucleotide sequence ID" value="NZ_JBHSFW010000001.1"/>
</dbReference>
<dbReference type="PROSITE" id="PS00177">
    <property type="entry name" value="TOPOISOMERASE_II"/>
    <property type="match status" value="1"/>
</dbReference>
<dbReference type="NCBIfam" id="TIGR01058">
    <property type="entry name" value="parE_Gpos"/>
    <property type="match status" value="1"/>
</dbReference>
<evidence type="ECO:0000256" key="1">
    <source>
        <dbReference type="ARBA" id="ARBA00000185"/>
    </source>
</evidence>
<name>A0ABV9GHF0_9BACL</name>
<feature type="site" description="Interaction with DNA" evidence="8">
    <location>
        <position position="624"/>
    </location>
</feature>
<gene>
    <name evidence="8 11" type="primary">parE</name>
    <name evidence="11" type="ORF">ACFO4N_03085</name>
</gene>
<feature type="region of interest" description="Disordered" evidence="9">
    <location>
        <begin position="388"/>
        <end position="419"/>
    </location>
</feature>
<evidence type="ECO:0000256" key="7">
    <source>
        <dbReference type="ARBA" id="ARBA00023235"/>
    </source>
</evidence>
<accession>A0ABV9GHF0</accession>
<keyword evidence="4" id="KW-0460">Magnesium</keyword>
<protein>
    <recommendedName>
        <fullName evidence="8">DNA topoisomerase 4 subunit B</fullName>
        <ecNumber evidence="8">5.6.2.2</ecNumber>
    </recommendedName>
    <alternativeName>
        <fullName evidence="8">Topoisomerase IV subunit B</fullName>
    </alternativeName>
</protein>
<evidence type="ECO:0000313" key="11">
    <source>
        <dbReference type="EMBL" id="MFC4617711.1"/>
    </source>
</evidence>
<comment type="caution">
    <text evidence="11">The sequence shown here is derived from an EMBL/GenBank/DDBJ whole genome shotgun (WGS) entry which is preliminary data.</text>
</comment>
<evidence type="ECO:0000256" key="9">
    <source>
        <dbReference type="SAM" id="MobiDB-lite"/>
    </source>
</evidence>
<dbReference type="InterPro" id="IPR002288">
    <property type="entry name" value="DNA_gyrase_B_C"/>
</dbReference>
<dbReference type="SUPFAM" id="SSF54211">
    <property type="entry name" value="Ribosomal protein S5 domain 2-like"/>
    <property type="match status" value="1"/>
</dbReference>
<dbReference type="InterPro" id="IPR036890">
    <property type="entry name" value="HATPase_C_sf"/>
</dbReference>
<dbReference type="InterPro" id="IPR020568">
    <property type="entry name" value="Ribosomal_Su5_D2-typ_SF"/>
</dbReference>
<dbReference type="InterPro" id="IPR000565">
    <property type="entry name" value="Topo_IIA_B"/>
</dbReference>
<evidence type="ECO:0000259" key="10">
    <source>
        <dbReference type="PROSITE" id="PS50880"/>
    </source>
</evidence>
<dbReference type="InterPro" id="IPR001241">
    <property type="entry name" value="Topo_IIA"/>
</dbReference>
<organism evidence="11 12">
    <name type="scientific">Camelliibacillus cellulosilyticus</name>
    <dbReference type="NCBI Taxonomy" id="2174486"/>
    <lineage>
        <taxon>Bacteria</taxon>
        <taxon>Bacillati</taxon>
        <taxon>Bacillota</taxon>
        <taxon>Bacilli</taxon>
        <taxon>Bacillales</taxon>
        <taxon>Sporolactobacillaceae</taxon>
        <taxon>Camelliibacillus</taxon>
    </lineage>
</organism>
<dbReference type="SMART" id="SM00387">
    <property type="entry name" value="HATPase_c"/>
    <property type="match status" value="1"/>
</dbReference>
<feature type="site" description="Interaction with DNA" evidence="8">
    <location>
        <position position="508"/>
    </location>
</feature>
<comment type="similarity">
    <text evidence="8">Belongs to the type II topoisomerase family. ParE type 2 subfamily.</text>
</comment>
<reference evidence="12" key="1">
    <citation type="journal article" date="2019" name="Int. J. Syst. Evol. Microbiol.">
        <title>The Global Catalogue of Microorganisms (GCM) 10K type strain sequencing project: providing services to taxonomists for standard genome sequencing and annotation.</title>
        <authorList>
            <consortium name="The Broad Institute Genomics Platform"/>
            <consortium name="The Broad Institute Genome Sequencing Center for Infectious Disease"/>
            <person name="Wu L."/>
            <person name="Ma J."/>
        </authorList>
    </citation>
    <scope>NUCLEOTIDE SEQUENCE [LARGE SCALE GENOMIC DNA]</scope>
    <source>
        <strain evidence="12">CGMCC 1.16306</strain>
    </source>
</reference>
<dbReference type="PRINTS" id="PR00418">
    <property type="entry name" value="TPI2FAMILY"/>
</dbReference>
<comment type="cofactor">
    <cofactor evidence="2">
        <name>Mg(2+)</name>
        <dbReference type="ChEBI" id="CHEBI:18420"/>
    </cofactor>
</comment>
<keyword evidence="8" id="KW-0067">ATP-binding</keyword>
<keyword evidence="8" id="KW-0547">Nucleotide-binding</keyword>
<keyword evidence="5 8" id="KW-0799">Topoisomerase</keyword>
<keyword evidence="7 8" id="KW-0413">Isomerase</keyword>
<feature type="binding site" evidence="8">
    <location>
        <begin position="115"/>
        <end position="121"/>
    </location>
    <ligand>
        <name>ATP</name>
        <dbReference type="ChEBI" id="CHEBI:30616"/>
    </ligand>
</feature>
<dbReference type="InterPro" id="IPR013760">
    <property type="entry name" value="Topo_IIA-like_dom_sf"/>
</dbReference>
<feature type="binding site" evidence="8">
    <location>
        <position position="47"/>
    </location>
    <ligand>
        <name>ATP</name>
        <dbReference type="ChEBI" id="CHEBI:30616"/>
    </ligand>
</feature>
<feature type="binding site" evidence="8">
    <location>
        <position position="7"/>
    </location>
    <ligand>
        <name>ATP</name>
        <dbReference type="ChEBI" id="CHEBI:30616"/>
    </ligand>
</feature>
<comment type="catalytic activity">
    <reaction evidence="1 8">
        <text>ATP-dependent breakage, passage and rejoining of double-stranded DNA.</text>
        <dbReference type="EC" id="5.6.2.2"/>
    </reaction>
</comment>
<dbReference type="Pfam" id="PF01751">
    <property type="entry name" value="Toprim"/>
    <property type="match status" value="1"/>
</dbReference>
<dbReference type="PANTHER" id="PTHR45866:SF12">
    <property type="entry name" value="DNA TOPOISOMERASE 4 SUBUNIT B"/>
    <property type="match status" value="1"/>
</dbReference>
<dbReference type="SUPFAM" id="SSF56719">
    <property type="entry name" value="Type II DNA topoisomerase"/>
    <property type="match status" value="1"/>
</dbReference>
<dbReference type="PRINTS" id="PR01159">
    <property type="entry name" value="DNAGYRASEB"/>
</dbReference>
<keyword evidence="3" id="KW-0479">Metal-binding</keyword>
<dbReference type="Pfam" id="PF02518">
    <property type="entry name" value="HATPase_c"/>
    <property type="match status" value="1"/>
</dbReference>
<feature type="binding site" evidence="8">
    <location>
        <position position="74"/>
    </location>
    <ligand>
        <name>ATP</name>
        <dbReference type="ChEBI" id="CHEBI:30616"/>
    </ligand>
</feature>
<proteinExistence type="inferred from homology"/>
<evidence type="ECO:0000256" key="4">
    <source>
        <dbReference type="ARBA" id="ARBA00022842"/>
    </source>
</evidence>
<evidence type="ECO:0000256" key="5">
    <source>
        <dbReference type="ARBA" id="ARBA00023029"/>
    </source>
</evidence>
<comment type="function">
    <text evidence="8">Topoisomerase IV is essential for chromosome segregation. It relaxes supercoiled DNA. Performs the decatenation events required during the replication of a circular DNA molecule.</text>
</comment>
<dbReference type="EC" id="5.6.2.2" evidence="8"/>
<dbReference type="InterPro" id="IPR018522">
    <property type="entry name" value="TopoIIA_CS"/>
</dbReference>
<dbReference type="InterPro" id="IPR006171">
    <property type="entry name" value="TOPRIM_dom"/>
</dbReference>
<dbReference type="CDD" id="cd16928">
    <property type="entry name" value="HATPase_GyrB-like"/>
    <property type="match status" value="1"/>
</dbReference>
<dbReference type="SMART" id="SM00433">
    <property type="entry name" value="TOP2c"/>
    <property type="match status" value="1"/>
</dbReference>
<evidence type="ECO:0000256" key="2">
    <source>
        <dbReference type="ARBA" id="ARBA00001946"/>
    </source>
</evidence>
<dbReference type="HAMAP" id="MF_00939">
    <property type="entry name" value="ParE_type2"/>
    <property type="match status" value="1"/>
</dbReference>
<evidence type="ECO:0000256" key="8">
    <source>
        <dbReference type="HAMAP-Rule" id="MF_00939"/>
    </source>
</evidence>
<dbReference type="Pfam" id="PF00986">
    <property type="entry name" value="DNA_gyraseB_C"/>
    <property type="match status" value="1"/>
</dbReference>
<dbReference type="Gene3D" id="3.40.50.670">
    <property type="match status" value="1"/>
</dbReference>
<dbReference type="PROSITE" id="PS50880">
    <property type="entry name" value="TOPRIM"/>
    <property type="match status" value="1"/>
</dbReference>
<dbReference type="Pfam" id="PF00204">
    <property type="entry name" value="DNA_gyraseB"/>
    <property type="match status" value="1"/>
</dbReference>
<dbReference type="NCBIfam" id="NF004189">
    <property type="entry name" value="PRK05644.1"/>
    <property type="match status" value="1"/>
</dbReference>
<comment type="subunit">
    <text evidence="8">Heterotetramer composed of ParC and ParE.</text>
</comment>
<dbReference type="InterPro" id="IPR005740">
    <property type="entry name" value="ParE_type2"/>
</dbReference>
<feature type="binding site" evidence="8">
    <location>
        <position position="339"/>
    </location>
    <ligand>
        <name>ATP</name>
        <dbReference type="ChEBI" id="CHEBI:30616"/>
    </ligand>
</feature>
<dbReference type="InterPro" id="IPR003594">
    <property type="entry name" value="HATPase_dom"/>
</dbReference>
<dbReference type="EMBL" id="JBHSFW010000001">
    <property type="protein sequence ID" value="MFC4617711.1"/>
    <property type="molecule type" value="Genomic_DNA"/>
</dbReference>
<keyword evidence="6 8" id="KW-0238">DNA-binding</keyword>
<evidence type="ECO:0000313" key="12">
    <source>
        <dbReference type="Proteomes" id="UP001596022"/>
    </source>
</evidence>
<feature type="site" description="Interaction with DNA" evidence="8">
    <location>
        <position position="456"/>
    </location>
</feature>
<dbReference type="Proteomes" id="UP001596022">
    <property type="component" value="Unassembled WGS sequence"/>
</dbReference>
<dbReference type="InterPro" id="IPR014721">
    <property type="entry name" value="Ribsml_uS5_D2-typ_fold_subgr"/>
</dbReference>
<dbReference type="GO" id="GO:0003918">
    <property type="term" value="F:DNA topoisomerase type II (double strand cut, ATP-hydrolyzing) activity"/>
    <property type="evidence" value="ECO:0007669"/>
    <property type="project" value="UniProtKB-EC"/>
</dbReference>
<feature type="domain" description="Toprim" evidence="10">
    <location>
        <begin position="422"/>
        <end position="536"/>
    </location>
</feature>
<dbReference type="Gene3D" id="3.30.565.10">
    <property type="entry name" value="Histidine kinase-like ATPase, C-terminal domain"/>
    <property type="match status" value="1"/>
</dbReference>
<keyword evidence="12" id="KW-1185">Reference proteome</keyword>
<dbReference type="CDD" id="cd00822">
    <property type="entry name" value="TopoII_Trans_DNA_gyrase"/>
    <property type="match status" value="1"/>
</dbReference>
<dbReference type="SUPFAM" id="SSF55874">
    <property type="entry name" value="ATPase domain of HSP90 chaperone/DNA topoisomerase II/histidine kinase"/>
    <property type="match status" value="1"/>
</dbReference>
<evidence type="ECO:0000256" key="6">
    <source>
        <dbReference type="ARBA" id="ARBA00023125"/>
    </source>
</evidence>
<dbReference type="InterPro" id="IPR013506">
    <property type="entry name" value="Topo_IIA_bsu_dom2"/>
</dbReference>
<dbReference type="Gene3D" id="3.30.230.10">
    <property type="match status" value="1"/>
</dbReference>